<evidence type="ECO:0000256" key="2">
    <source>
        <dbReference type="SAM" id="Phobius"/>
    </source>
</evidence>
<dbReference type="AlphaFoldDB" id="A0A974HXU3"/>
<dbReference type="Proteomes" id="UP000694892">
    <property type="component" value="Chromosome 2L"/>
</dbReference>
<accession>A0A974HXU3</accession>
<keyword evidence="2" id="KW-0472">Membrane</keyword>
<evidence type="ECO:0000256" key="1">
    <source>
        <dbReference type="SAM" id="MobiDB-lite"/>
    </source>
</evidence>
<proteinExistence type="predicted"/>
<keyword evidence="2" id="KW-1133">Transmembrane helix</keyword>
<gene>
    <name evidence="3" type="ORF">XELAEV_18011855mg</name>
</gene>
<evidence type="ECO:0000313" key="4">
    <source>
        <dbReference type="Proteomes" id="UP000694892"/>
    </source>
</evidence>
<dbReference type="EMBL" id="CM004468">
    <property type="protein sequence ID" value="OCT94188.1"/>
    <property type="molecule type" value="Genomic_DNA"/>
</dbReference>
<organism evidence="3 4">
    <name type="scientific">Xenopus laevis</name>
    <name type="common">African clawed frog</name>
    <dbReference type="NCBI Taxonomy" id="8355"/>
    <lineage>
        <taxon>Eukaryota</taxon>
        <taxon>Metazoa</taxon>
        <taxon>Chordata</taxon>
        <taxon>Craniata</taxon>
        <taxon>Vertebrata</taxon>
        <taxon>Euteleostomi</taxon>
        <taxon>Amphibia</taxon>
        <taxon>Batrachia</taxon>
        <taxon>Anura</taxon>
        <taxon>Pipoidea</taxon>
        <taxon>Pipidae</taxon>
        <taxon>Xenopodinae</taxon>
        <taxon>Xenopus</taxon>
        <taxon>Xenopus</taxon>
    </lineage>
</organism>
<feature type="transmembrane region" description="Helical" evidence="2">
    <location>
        <begin position="9"/>
        <end position="31"/>
    </location>
</feature>
<name>A0A974HXU3_XENLA</name>
<feature type="region of interest" description="Disordered" evidence="1">
    <location>
        <begin position="73"/>
        <end position="105"/>
    </location>
</feature>
<feature type="transmembrane region" description="Helical" evidence="2">
    <location>
        <begin position="37"/>
        <end position="60"/>
    </location>
</feature>
<sequence>MRRWHGTRVFLTYCIITGYCHNIMTPFIIIFSPTVNGAVLVSASLQVQILMHFKCLLIYLSFIRQTSYQSDFHSSVRLRPPQTQCQTGPPRKPNTEGLLSKKKKC</sequence>
<keyword evidence="2" id="KW-0812">Transmembrane</keyword>
<reference evidence="4" key="1">
    <citation type="journal article" date="2016" name="Nature">
        <title>Genome evolution in the allotetraploid frog Xenopus laevis.</title>
        <authorList>
            <person name="Session A.M."/>
            <person name="Uno Y."/>
            <person name="Kwon T."/>
            <person name="Chapman J.A."/>
            <person name="Toyoda A."/>
            <person name="Takahashi S."/>
            <person name="Fukui A."/>
            <person name="Hikosaka A."/>
            <person name="Suzuki A."/>
            <person name="Kondo M."/>
            <person name="van Heeringen S.J."/>
            <person name="Quigley I."/>
            <person name="Heinz S."/>
            <person name="Ogino H."/>
            <person name="Ochi H."/>
            <person name="Hellsten U."/>
            <person name="Lyons J.B."/>
            <person name="Simakov O."/>
            <person name="Putnam N."/>
            <person name="Stites J."/>
            <person name="Kuroki Y."/>
            <person name="Tanaka T."/>
            <person name="Michiue T."/>
            <person name="Watanabe M."/>
            <person name="Bogdanovic O."/>
            <person name="Lister R."/>
            <person name="Georgiou G."/>
            <person name="Paranjpe S.S."/>
            <person name="van Kruijsbergen I."/>
            <person name="Shu S."/>
            <person name="Carlson J."/>
            <person name="Kinoshita T."/>
            <person name="Ohta Y."/>
            <person name="Mawaribuchi S."/>
            <person name="Jenkins J."/>
            <person name="Grimwood J."/>
            <person name="Schmutz J."/>
            <person name="Mitros T."/>
            <person name="Mozaffari S.V."/>
            <person name="Suzuki Y."/>
            <person name="Haramoto Y."/>
            <person name="Yamamoto T.S."/>
            <person name="Takagi C."/>
            <person name="Heald R."/>
            <person name="Miller K."/>
            <person name="Haudenschild C."/>
            <person name="Kitzman J."/>
            <person name="Nakayama T."/>
            <person name="Izutsu Y."/>
            <person name="Robert J."/>
            <person name="Fortriede J."/>
            <person name="Burns K."/>
            <person name="Lotay V."/>
            <person name="Karimi K."/>
            <person name="Yasuoka Y."/>
            <person name="Dichmann D.S."/>
            <person name="Flajnik M.F."/>
            <person name="Houston D.W."/>
            <person name="Shendure J."/>
            <person name="DuPasquier L."/>
            <person name="Vize P.D."/>
            <person name="Zorn A.M."/>
            <person name="Ito M."/>
            <person name="Marcotte E.M."/>
            <person name="Wallingford J.B."/>
            <person name="Ito Y."/>
            <person name="Asashima M."/>
            <person name="Ueno N."/>
            <person name="Matsuda Y."/>
            <person name="Veenstra G.J."/>
            <person name="Fujiyama A."/>
            <person name="Harland R.M."/>
            <person name="Taira M."/>
            <person name="Rokhsar D.S."/>
        </authorList>
    </citation>
    <scope>NUCLEOTIDE SEQUENCE [LARGE SCALE GENOMIC DNA]</scope>
    <source>
        <strain evidence="4">J</strain>
    </source>
</reference>
<evidence type="ECO:0000313" key="3">
    <source>
        <dbReference type="EMBL" id="OCT94188.1"/>
    </source>
</evidence>
<protein>
    <submittedName>
        <fullName evidence="3">Uncharacterized protein</fullName>
    </submittedName>
</protein>